<dbReference type="EMBL" id="CACVBS010000031">
    <property type="protein sequence ID" value="CAA7260897.1"/>
    <property type="molecule type" value="Genomic_DNA"/>
</dbReference>
<dbReference type="PROSITE" id="PS50089">
    <property type="entry name" value="ZF_RING_2"/>
    <property type="match status" value="1"/>
</dbReference>
<feature type="region of interest" description="Disordered" evidence="2">
    <location>
        <begin position="157"/>
        <end position="179"/>
    </location>
</feature>
<reference evidence="4 5" key="1">
    <citation type="submission" date="2020-01" db="EMBL/GenBank/DDBJ databases">
        <authorList>
            <person name="Gupta K D."/>
        </authorList>
    </citation>
    <scope>NUCLEOTIDE SEQUENCE [LARGE SCALE GENOMIC DNA]</scope>
</reference>
<dbReference type="OrthoDB" id="8062037at2759"/>
<sequence length="296" mass="34032">MADLVLRKCGICHEDSIPLDQVLFFQCGHWLCRVCTEHVDFRKKSVCQECKQSIGIPHRIYLHLDDLIEQQASEVVAGLRKINMDTPAASVERAAGKIRRMHKQSDGDPETSKALLDATKELEERIAPLYSKWAAVKRENDDLVTRLQALEAANQHYQETSKKARQIARHEREESERLGKRAEGYRLMLREKDTEIMDLQKELEEREKKMGLLNTKLKALTKTGRHQRPPIHNSPDTSLRIEGLRTPGLPTKKLKHPRSKTLLHDLNVDPDEQPKKKRKGDPLNYLNIRDPVPLGT</sequence>
<evidence type="ECO:0000256" key="2">
    <source>
        <dbReference type="SAM" id="MobiDB-lite"/>
    </source>
</evidence>
<gene>
    <name evidence="4" type="ORF">AAE3_LOCUS3145</name>
</gene>
<dbReference type="AlphaFoldDB" id="A0A8S0XN47"/>
<keyword evidence="1" id="KW-0863">Zinc-finger</keyword>
<dbReference type="Proteomes" id="UP000467700">
    <property type="component" value="Unassembled WGS sequence"/>
</dbReference>
<evidence type="ECO:0000259" key="3">
    <source>
        <dbReference type="PROSITE" id="PS50089"/>
    </source>
</evidence>
<feature type="region of interest" description="Disordered" evidence="2">
    <location>
        <begin position="220"/>
        <end position="296"/>
    </location>
</feature>
<organism evidence="4 5">
    <name type="scientific">Cyclocybe aegerita</name>
    <name type="common">Black poplar mushroom</name>
    <name type="synonym">Agrocybe aegerita</name>
    <dbReference type="NCBI Taxonomy" id="1973307"/>
    <lineage>
        <taxon>Eukaryota</taxon>
        <taxon>Fungi</taxon>
        <taxon>Dikarya</taxon>
        <taxon>Basidiomycota</taxon>
        <taxon>Agaricomycotina</taxon>
        <taxon>Agaricomycetes</taxon>
        <taxon>Agaricomycetidae</taxon>
        <taxon>Agaricales</taxon>
        <taxon>Agaricineae</taxon>
        <taxon>Bolbitiaceae</taxon>
        <taxon>Cyclocybe</taxon>
    </lineage>
</organism>
<feature type="compositionally biased region" description="Basic residues" evidence="2">
    <location>
        <begin position="252"/>
        <end position="261"/>
    </location>
</feature>
<comment type="caution">
    <text evidence="4">The sequence shown here is derived from an EMBL/GenBank/DDBJ whole genome shotgun (WGS) entry which is preliminary data.</text>
</comment>
<dbReference type="InterPro" id="IPR001841">
    <property type="entry name" value="Znf_RING"/>
</dbReference>
<keyword evidence="1" id="KW-0862">Zinc</keyword>
<dbReference type="InterPro" id="IPR013083">
    <property type="entry name" value="Znf_RING/FYVE/PHD"/>
</dbReference>
<keyword evidence="1" id="KW-0479">Metal-binding</keyword>
<evidence type="ECO:0000256" key="1">
    <source>
        <dbReference type="PROSITE-ProRule" id="PRU00175"/>
    </source>
</evidence>
<dbReference type="GO" id="GO:0008270">
    <property type="term" value="F:zinc ion binding"/>
    <property type="evidence" value="ECO:0007669"/>
    <property type="project" value="UniProtKB-KW"/>
</dbReference>
<evidence type="ECO:0000313" key="4">
    <source>
        <dbReference type="EMBL" id="CAA7260897.1"/>
    </source>
</evidence>
<feature type="compositionally biased region" description="Basic and acidic residues" evidence="2">
    <location>
        <begin position="168"/>
        <end position="179"/>
    </location>
</feature>
<proteinExistence type="predicted"/>
<evidence type="ECO:0000313" key="5">
    <source>
        <dbReference type="Proteomes" id="UP000467700"/>
    </source>
</evidence>
<keyword evidence="5" id="KW-1185">Reference proteome</keyword>
<name>A0A8S0XN47_CYCAE</name>
<accession>A0A8S0XN47</accession>
<feature type="domain" description="RING-type" evidence="3">
    <location>
        <begin position="9"/>
        <end position="51"/>
    </location>
</feature>
<protein>
    <recommendedName>
        <fullName evidence="3">RING-type domain-containing protein</fullName>
    </recommendedName>
</protein>
<dbReference type="SUPFAM" id="SSF57850">
    <property type="entry name" value="RING/U-box"/>
    <property type="match status" value="1"/>
</dbReference>
<dbReference type="Gene3D" id="3.30.40.10">
    <property type="entry name" value="Zinc/RING finger domain, C3HC4 (zinc finger)"/>
    <property type="match status" value="1"/>
</dbReference>